<gene>
    <name evidence="2" type="ORF">F511_40114</name>
</gene>
<dbReference type="Proteomes" id="UP000250235">
    <property type="component" value="Unassembled WGS sequence"/>
</dbReference>
<dbReference type="OrthoDB" id="1838786at2759"/>
<evidence type="ECO:0008006" key="4">
    <source>
        <dbReference type="Google" id="ProtNLM"/>
    </source>
</evidence>
<evidence type="ECO:0000313" key="3">
    <source>
        <dbReference type="Proteomes" id="UP000250235"/>
    </source>
</evidence>
<reference evidence="2 3" key="1">
    <citation type="journal article" date="2015" name="Proc. Natl. Acad. Sci. U.S.A.">
        <title>The resurrection genome of Boea hygrometrica: A blueprint for survival of dehydration.</title>
        <authorList>
            <person name="Xiao L."/>
            <person name="Yang G."/>
            <person name="Zhang L."/>
            <person name="Yang X."/>
            <person name="Zhao S."/>
            <person name="Ji Z."/>
            <person name="Zhou Q."/>
            <person name="Hu M."/>
            <person name="Wang Y."/>
            <person name="Chen M."/>
            <person name="Xu Y."/>
            <person name="Jin H."/>
            <person name="Xiao X."/>
            <person name="Hu G."/>
            <person name="Bao F."/>
            <person name="Hu Y."/>
            <person name="Wan P."/>
            <person name="Li L."/>
            <person name="Deng X."/>
            <person name="Kuang T."/>
            <person name="Xiang C."/>
            <person name="Zhu J.K."/>
            <person name="Oliver M.J."/>
            <person name="He Y."/>
        </authorList>
    </citation>
    <scope>NUCLEOTIDE SEQUENCE [LARGE SCALE GENOMIC DNA]</scope>
    <source>
        <strain evidence="3">cv. XS01</strain>
    </source>
</reference>
<sequence>MASSFITSALQVNFESVLEITDKEGMVTMFRALEASALVQDGDITGAISGKFFAISQPRFAEVFELPTEGLVDFSEVPKELVYDARSIFSKSGEPVSSHGKKRLMKYEFRLLNDILAKAITVKAGSFDVVTNERFFTTTAIHFGIKVNWRKILFGILKEMVDRTLKRARGFTAQICVLLKSNPAVTVGEVMPFPSMKILSMKTVHTYITMNETIDARGKSDEPGMGPVAIVKRKSQSKKKSESTGEAPVEVVTEVVGSKKRPTVMGDEAAIPKKRRTMKSKASPPKRVSKKRRLQVTVEETVKEIVEETIEEQSVEPSADTFEKDTVSVADDVDDVIAQVLTDTAHLETDNADDLEQWFEDFVSRDTEPLIESDRVLDREQGTAETVADAQPLQTSVEKETVEKAEGSKDVVVAKAFERAVGSNQTDEELMYIDDLLMQISDNMMLPSVTAAEVTKIRFGSSIEINEVQDRDWYYASLPRISTHDKGKEPLEEDEFVKGNPAREMVQLICGDVDFLVHMRDQVDMVQRPDSQIPTVDSPMRFNSDDLSLDDTTDNQFSLPAVTTELSASLDDLRTFLSQRLYTQTKCQASCS</sequence>
<proteinExistence type="predicted"/>
<organism evidence="2 3">
    <name type="scientific">Dorcoceras hygrometricum</name>
    <dbReference type="NCBI Taxonomy" id="472368"/>
    <lineage>
        <taxon>Eukaryota</taxon>
        <taxon>Viridiplantae</taxon>
        <taxon>Streptophyta</taxon>
        <taxon>Embryophyta</taxon>
        <taxon>Tracheophyta</taxon>
        <taxon>Spermatophyta</taxon>
        <taxon>Magnoliopsida</taxon>
        <taxon>eudicotyledons</taxon>
        <taxon>Gunneridae</taxon>
        <taxon>Pentapetalae</taxon>
        <taxon>asterids</taxon>
        <taxon>lamiids</taxon>
        <taxon>Lamiales</taxon>
        <taxon>Gesneriaceae</taxon>
        <taxon>Didymocarpoideae</taxon>
        <taxon>Trichosporeae</taxon>
        <taxon>Loxocarpinae</taxon>
        <taxon>Dorcoceras</taxon>
    </lineage>
</organism>
<feature type="region of interest" description="Disordered" evidence="1">
    <location>
        <begin position="275"/>
        <end position="294"/>
    </location>
</feature>
<keyword evidence="3" id="KW-1185">Reference proteome</keyword>
<evidence type="ECO:0000256" key="1">
    <source>
        <dbReference type="SAM" id="MobiDB-lite"/>
    </source>
</evidence>
<name>A0A2Z7C626_9LAMI</name>
<protein>
    <recommendedName>
        <fullName evidence="4">Dystroglycan-like</fullName>
    </recommendedName>
</protein>
<dbReference type="AlphaFoldDB" id="A0A2Z7C626"/>
<evidence type="ECO:0000313" key="2">
    <source>
        <dbReference type="EMBL" id="KZV42282.1"/>
    </source>
</evidence>
<dbReference type="EMBL" id="KQ999259">
    <property type="protein sequence ID" value="KZV42282.1"/>
    <property type="molecule type" value="Genomic_DNA"/>
</dbReference>
<accession>A0A2Z7C626</accession>